<feature type="transmembrane region" description="Helical" evidence="1">
    <location>
        <begin position="21"/>
        <end position="42"/>
    </location>
</feature>
<keyword evidence="1" id="KW-1133">Transmembrane helix</keyword>
<dbReference type="RefSeq" id="XP_022321213.1">
    <property type="nucleotide sequence ID" value="XM_022465505.1"/>
</dbReference>
<dbReference type="GO" id="GO:0006506">
    <property type="term" value="P:GPI anchor biosynthetic process"/>
    <property type="evidence" value="ECO:0007669"/>
    <property type="project" value="TreeGrafter"/>
</dbReference>
<feature type="transmembrane region" description="Helical" evidence="1">
    <location>
        <begin position="212"/>
        <end position="233"/>
    </location>
</feature>
<proteinExistence type="predicted"/>
<organism evidence="3 4">
    <name type="scientific">Crassostrea virginica</name>
    <name type="common">Eastern oyster</name>
    <dbReference type="NCBI Taxonomy" id="6565"/>
    <lineage>
        <taxon>Eukaryota</taxon>
        <taxon>Metazoa</taxon>
        <taxon>Spiralia</taxon>
        <taxon>Lophotrochozoa</taxon>
        <taxon>Mollusca</taxon>
        <taxon>Bivalvia</taxon>
        <taxon>Autobranchia</taxon>
        <taxon>Pteriomorphia</taxon>
        <taxon>Ostreida</taxon>
        <taxon>Ostreoidea</taxon>
        <taxon>Ostreidae</taxon>
        <taxon>Crassostrea</taxon>
    </lineage>
</organism>
<feature type="transmembrane region" description="Helical" evidence="1">
    <location>
        <begin position="148"/>
        <end position="166"/>
    </location>
</feature>
<keyword evidence="1" id="KW-0812">Transmembrane</keyword>
<feature type="transmembrane region" description="Helical" evidence="1">
    <location>
        <begin position="187"/>
        <end position="206"/>
    </location>
</feature>
<dbReference type="PANTHER" id="PTHR12892:SF17">
    <property type="entry name" value="POST-GPI ATTACHMENT TO PROTEINS FACTOR 2-LIKE"/>
    <property type="match status" value="1"/>
</dbReference>
<dbReference type="InterPro" id="IPR019402">
    <property type="entry name" value="CWH43_N"/>
</dbReference>
<evidence type="ECO:0000313" key="4">
    <source>
        <dbReference type="RefSeq" id="XP_022321213.1"/>
    </source>
</evidence>
<dbReference type="Pfam" id="PF10277">
    <property type="entry name" value="Frag1"/>
    <property type="match status" value="1"/>
</dbReference>
<dbReference type="InterPro" id="IPR039545">
    <property type="entry name" value="PGAP2"/>
</dbReference>
<protein>
    <submittedName>
        <fullName evidence="4">Post-GPI attachment to proteins factor 2-like</fullName>
    </submittedName>
</protein>
<feature type="transmembrane region" description="Helical" evidence="1">
    <location>
        <begin position="115"/>
        <end position="136"/>
    </location>
</feature>
<dbReference type="OrthoDB" id="68581at2759"/>
<name>A0A8B8CZH2_CRAVI</name>
<evidence type="ECO:0000259" key="2">
    <source>
        <dbReference type="Pfam" id="PF10277"/>
    </source>
</evidence>
<dbReference type="GO" id="GO:0005789">
    <property type="term" value="C:endoplasmic reticulum membrane"/>
    <property type="evidence" value="ECO:0007669"/>
    <property type="project" value="TreeGrafter"/>
</dbReference>
<sequence length="295" mass="33872">MGKLESRRVEDVQLSLPFKPFAIVTVSLPAFSLLYCFLHGIIFRFNDVNETVCKATNIIPSISAVTGITPGAYFWRICIGLHATPRFAVGFMYYTYYAARLSYVDKNFRPFLKKLLSLNFWLYTIENSCLVGVTYISNKENYPVHEKIFVVFMVTSCCYMLLNTLIYQWTRTDILTPTEKLSLKIKWIMFACIMTATTGLLTAFILHRVYCVPYAFSFFSAFEYVIAYSNMGYHVTGYLEFKNKSILAADFISDSVYTNGDAHEVKAIAQDQEDEKDGYRKNLRIRKKGAGENVQ</sequence>
<keyword evidence="1" id="KW-0472">Membrane</keyword>
<evidence type="ECO:0000313" key="3">
    <source>
        <dbReference type="Proteomes" id="UP000694844"/>
    </source>
</evidence>
<dbReference type="KEGG" id="cvn:111123266"/>
<evidence type="ECO:0000256" key="1">
    <source>
        <dbReference type="SAM" id="Phobius"/>
    </source>
</evidence>
<reference evidence="4" key="1">
    <citation type="submission" date="2025-08" db="UniProtKB">
        <authorList>
            <consortium name="RefSeq"/>
        </authorList>
    </citation>
    <scope>IDENTIFICATION</scope>
    <source>
        <tissue evidence="4">Whole sample</tissue>
    </source>
</reference>
<dbReference type="GO" id="GO:0000139">
    <property type="term" value="C:Golgi membrane"/>
    <property type="evidence" value="ECO:0007669"/>
    <property type="project" value="InterPro"/>
</dbReference>
<dbReference type="Proteomes" id="UP000694844">
    <property type="component" value="Chromosome 3"/>
</dbReference>
<gene>
    <name evidence="4" type="primary">LOC111123266</name>
</gene>
<keyword evidence="3" id="KW-1185">Reference proteome</keyword>
<dbReference type="GeneID" id="111123266"/>
<dbReference type="PANTHER" id="PTHR12892">
    <property type="entry name" value="FGF RECEPTOR ACTIVATING PROTEIN 1"/>
    <property type="match status" value="1"/>
</dbReference>
<accession>A0A8B8CZH2</accession>
<feature type="domain" description="CWH43-like N-terminal" evidence="2">
    <location>
        <begin position="18"/>
        <end position="243"/>
    </location>
</feature>
<dbReference type="AlphaFoldDB" id="A0A8B8CZH2"/>